<accession>A0A7J8F9H9</accession>
<protein>
    <submittedName>
        <fullName evidence="2">Uncharacterized protein</fullName>
    </submittedName>
</protein>
<keyword evidence="3" id="KW-1185">Reference proteome</keyword>
<reference evidence="2 3" key="1">
    <citation type="journal article" date="2020" name="Nature">
        <title>Six reference-quality genomes reveal evolution of bat adaptations.</title>
        <authorList>
            <person name="Jebb D."/>
            <person name="Huang Z."/>
            <person name="Pippel M."/>
            <person name="Hughes G.M."/>
            <person name="Lavrichenko K."/>
            <person name="Devanna P."/>
            <person name="Winkler S."/>
            <person name="Jermiin L.S."/>
            <person name="Skirmuntt E.C."/>
            <person name="Katzourakis A."/>
            <person name="Burkitt-Gray L."/>
            <person name="Ray D.A."/>
            <person name="Sullivan K.A.M."/>
            <person name="Roscito J.G."/>
            <person name="Kirilenko B.M."/>
            <person name="Davalos L.M."/>
            <person name="Corthals A.P."/>
            <person name="Power M.L."/>
            <person name="Jones G."/>
            <person name="Ransome R.D."/>
            <person name="Dechmann D.K.N."/>
            <person name="Locatelli A.G."/>
            <person name="Puechmaille S.J."/>
            <person name="Fedrigo O."/>
            <person name="Jarvis E.D."/>
            <person name="Hiller M."/>
            <person name="Vernes S.C."/>
            <person name="Myers E.W."/>
            <person name="Teeling E.C."/>
        </authorList>
    </citation>
    <scope>NUCLEOTIDE SEQUENCE [LARGE SCALE GENOMIC DNA]</scope>
    <source>
        <strain evidence="2">MMolMol1</strain>
        <tissue evidence="2">Muscle</tissue>
    </source>
</reference>
<organism evidence="2 3">
    <name type="scientific">Molossus molossus</name>
    <name type="common">Pallas' mastiff bat</name>
    <name type="synonym">Vespertilio molossus</name>
    <dbReference type="NCBI Taxonomy" id="27622"/>
    <lineage>
        <taxon>Eukaryota</taxon>
        <taxon>Metazoa</taxon>
        <taxon>Chordata</taxon>
        <taxon>Craniata</taxon>
        <taxon>Vertebrata</taxon>
        <taxon>Euteleostomi</taxon>
        <taxon>Mammalia</taxon>
        <taxon>Eutheria</taxon>
        <taxon>Laurasiatheria</taxon>
        <taxon>Chiroptera</taxon>
        <taxon>Yangochiroptera</taxon>
        <taxon>Molossidae</taxon>
        <taxon>Molossus</taxon>
    </lineage>
</organism>
<sequence length="144" mass="16070">MLPPTPLYRCFNVHIINNKPCQSPAPQTCQPISHSAGPRQVPSMVSPSLAPSPTPEQSSNRGNGTQLSRQPSLQRFRSVMPSANAGDAQKREKPDLAGWARSLPRRRQDVGLLRLGRRLDLRSTLKSRLYLDGWRKGNSMYRAV</sequence>
<evidence type="ECO:0000256" key="1">
    <source>
        <dbReference type="SAM" id="MobiDB-lite"/>
    </source>
</evidence>
<evidence type="ECO:0000313" key="2">
    <source>
        <dbReference type="EMBL" id="KAF6444231.1"/>
    </source>
</evidence>
<dbReference type="AlphaFoldDB" id="A0A7J8F9H9"/>
<feature type="region of interest" description="Disordered" evidence="1">
    <location>
        <begin position="23"/>
        <end position="103"/>
    </location>
</feature>
<name>A0A7J8F9H9_MOLMO</name>
<dbReference type="Proteomes" id="UP000550707">
    <property type="component" value="Unassembled WGS sequence"/>
</dbReference>
<gene>
    <name evidence="2" type="ORF">HJG59_008539</name>
</gene>
<dbReference type="EMBL" id="JACASF010000012">
    <property type="protein sequence ID" value="KAF6444231.1"/>
    <property type="molecule type" value="Genomic_DNA"/>
</dbReference>
<comment type="caution">
    <text evidence="2">The sequence shown here is derived from an EMBL/GenBank/DDBJ whole genome shotgun (WGS) entry which is preliminary data.</text>
</comment>
<feature type="compositionally biased region" description="Polar residues" evidence="1">
    <location>
        <begin position="23"/>
        <end position="33"/>
    </location>
</feature>
<dbReference type="InParanoid" id="A0A7J8F9H9"/>
<feature type="compositionally biased region" description="Polar residues" evidence="1">
    <location>
        <begin position="43"/>
        <end position="75"/>
    </location>
</feature>
<evidence type="ECO:0000313" key="3">
    <source>
        <dbReference type="Proteomes" id="UP000550707"/>
    </source>
</evidence>
<proteinExistence type="predicted"/>